<evidence type="ECO:0000256" key="8">
    <source>
        <dbReference type="ARBA" id="ARBA00022840"/>
    </source>
</evidence>
<keyword evidence="4" id="KW-0963">Cytoplasm</keyword>
<evidence type="ECO:0000256" key="6">
    <source>
        <dbReference type="ARBA" id="ARBA00022723"/>
    </source>
</evidence>
<keyword evidence="7" id="KW-0547">Nucleotide-binding</keyword>
<dbReference type="Gene3D" id="3.40.50.300">
    <property type="entry name" value="P-loop containing nucleotide triphosphate hydrolases"/>
    <property type="match status" value="1"/>
</dbReference>
<sequence length="140" mass="15270">MVIDVSSLTELPGAAAQIVAAGGNSRVFLFHGEMGAGKTTLIKAICDQLGVTDTTSSPTFAIINEYGGAERPVYHFDFYRIKSEQEALDLGYEDYFYSGCYCFVEWPEKIAGLLPPDAVAVALTVLTNGNRRISIDPPRW</sequence>
<dbReference type="NCBIfam" id="TIGR00150">
    <property type="entry name" value="T6A_YjeE"/>
    <property type="match status" value="1"/>
</dbReference>
<dbReference type="Proteomes" id="UP001595526">
    <property type="component" value="Unassembled WGS sequence"/>
</dbReference>
<dbReference type="PANTHER" id="PTHR33540">
    <property type="entry name" value="TRNA THREONYLCARBAMOYLADENOSINE BIOSYNTHESIS PROTEIN TSAE"/>
    <property type="match status" value="1"/>
</dbReference>
<comment type="caution">
    <text evidence="11">The sequence shown here is derived from an EMBL/GenBank/DDBJ whole genome shotgun (WGS) entry which is preliminary data.</text>
</comment>
<evidence type="ECO:0000256" key="2">
    <source>
        <dbReference type="ARBA" id="ARBA00007599"/>
    </source>
</evidence>
<evidence type="ECO:0000256" key="4">
    <source>
        <dbReference type="ARBA" id="ARBA00022490"/>
    </source>
</evidence>
<gene>
    <name evidence="11" type="primary">tsaE</name>
    <name evidence="11" type="ORF">ACFOET_21160</name>
</gene>
<dbReference type="EMBL" id="JBHRTA010000062">
    <property type="protein sequence ID" value="MFC3200144.1"/>
    <property type="molecule type" value="Genomic_DNA"/>
</dbReference>
<evidence type="ECO:0000313" key="12">
    <source>
        <dbReference type="Proteomes" id="UP001595526"/>
    </source>
</evidence>
<protein>
    <recommendedName>
        <fullName evidence="3">tRNA threonylcarbamoyladenosine biosynthesis protein TsaE</fullName>
    </recommendedName>
    <alternativeName>
        <fullName evidence="10">t(6)A37 threonylcarbamoyladenosine biosynthesis protein TsaE</fullName>
    </alternativeName>
</protein>
<keyword evidence="9" id="KW-0460">Magnesium</keyword>
<keyword evidence="5" id="KW-0819">tRNA processing</keyword>
<keyword evidence="6" id="KW-0479">Metal-binding</keyword>
<reference evidence="12" key="1">
    <citation type="journal article" date="2019" name="Int. J. Syst. Evol. Microbiol.">
        <title>The Global Catalogue of Microorganisms (GCM) 10K type strain sequencing project: providing services to taxonomists for standard genome sequencing and annotation.</title>
        <authorList>
            <consortium name="The Broad Institute Genomics Platform"/>
            <consortium name="The Broad Institute Genome Sequencing Center for Infectious Disease"/>
            <person name="Wu L."/>
            <person name="Ma J."/>
        </authorList>
    </citation>
    <scope>NUCLEOTIDE SEQUENCE [LARGE SCALE GENOMIC DNA]</scope>
    <source>
        <strain evidence="12">KCTC 52416</strain>
    </source>
</reference>
<keyword evidence="8" id="KW-0067">ATP-binding</keyword>
<keyword evidence="12" id="KW-1185">Reference proteome</keyword>
<evidence type="ECO:0000256" key="3">
    <source>
        <dbReference type="ARBA" id="ARBA00019010"/>
    </source>
</evidence>
<dbReference type="RefSeq" id="WP_379026440.1">
    <property type="nucleotide sequence ID" value="NZ_JBHRTA010000062.1"/>
</dbReference>
<evidence type="ECO:0000256" key="9">
    <source>
        <dbReference type="ARBA" id="ARBA00022842"/>
    </source>
</evidence>
<evidence type="ECO:0000256" key="1">
    <source>
        <dbReference type="ARBA" id="ARBA00004496"/>
    </source>
</evidence>
<dbReference type="PANTHER" id="PTHR33540:SF2">
    <property type="entry name" value="TRNA THREONYLCARBAMOYLADENOSINE BIOSYNTHESIS PROTEIN TSAE"/>
    <property type="match status" value="1"/>
</dbReference>
<evidence type="ECO:0000256" key="5">
    <source>
        <dbReference type="ARBA" id="ARBA00022694"/>
    </source>
</evidence>
<evidence type="ECO:0000256" key="7">
    <source>
        <dbReference type="ARBA" id="ARBA00022741"/>
    </source>
</evidence>
<organism evidence="11 12">
    <name type="scientific">Parapedobacter deserti</name>
    <dbReference type="NCBI Taxonomy" id="1912957"/>
    <lineage>
        <taxon>Bacteria</taxon>
        <taxon>Pseudomonadati</taxon>
        <taxon>Bacteroidota</taxon>
        <taxon>Sphingobacteriia</taxon>
        <taxon>Sphingobacteriales</taxon>
        <taxon>Sphingobacteriaceae</taxon>
        <taxon>Parapedobacter</taxon>
    </lineage>
</organism>
<accession>A0ABV7JTN8</accession>
<proteinExistence type="inferred from homology"/>
<dbReference type="InterPro" id="IPR003442">
    <property type="entry name" value="T6A_TsaE"/>
</dbReference>
<dbReference type="SUPFAM" id="SSF52540">
    <property type="entry name" value="P-loop containing nucleoside triphosphate hydrolases"/>
    <property type="match status" value="1"/>
</dbReference>
<evidence type="ECO:0000313" key="11">
    <source>
        <dbReference type="EMBL" id="MFC3200144.1"/>
    </source>
</evidence>
<dbReference type="InterPro" id="IPR027417">
    <property type="entry name" value="P-loop_NTPase"/>
</dbReference>
<comment type="similarity">
    <text evidence="2">Belongs to the TsaE family.</text>
</comment>
<dbReference type="Pfam" id="PF02367">
    <property type="entry name" value="TsaE"/>
    <property type="match status" value="1"/>
</dbReference>
<evidence type="ECO:0000256" key="10">
    <source>
        <dbReference type="ARBA" id="ARBA00032441"/>
    </source>
</evidence>
<comment type="subcellular location">
    <subcellularLocation>
        <location evidence="1">Cytoplasm</location>
    </subcellularLocation>
</comment>
<name>A0ABV7JTN8_9SPHI</name>